<evidence type="ECO:0000313" key="10">
    <source>
        <dbReference type="RefSeq" id="XP_047736988.1"/>
    </source>
</evidence>
<accession>A0A979FJW2</accession>
<dbReference type="PANTHER" id="PTHR11384:SF59">
    <property type="entry name" value="LYSOSOMAL COBALAMIN TRANSPORTER ABCD4"/>
    <property type="match status" value="1"/>
</dbReference>
<feature type="region of interest" description="Disordered" evidence="6">
    <location>
        <begin position="422"/>
        <end position="444"/>
    </location>
</feature>
<reference evidence="10" key="1">
    <citation type="submission" date="2025-08" db="UniProtKB">
        <authorList>
            <consortium name="RefSeq"/>
        </authorList>
    </citation>
    <scope>IDENTIFICATION</scope>
    <source>
        <tissue evidence="10">Whole organism</tissue>
    </source>
</reference>
<dbReference type="Gene3D" id="1.20.1560.10">
    <property type="entry name" value="ABC transporter type 1, transmembrane domain"/>
    <property type="match status" value="1"/>
</dbReference>
<dbReference type="RefSeq" id="XP_047736988.1">
    <property type="nucleotide sequence ID" value="XM_047881032.1"/>
</dbReference>
<dbReference type="PANTHER" id="PTHR11384">
    <property type="entry name" value="ATP-BINDING CASSETTE, SUB-FAMILY D MEMBER"/>
    <property type="match status" value="1"/>
</dbReference>
<dbReference type="GO" id="GO:0016887">
    <property type="term" value="F:ATP hydrolysis activity"/>
    <property type="evidence" value="ECO:0007669"/>
    <property type="project" value="InterPro"/>
</dbReference>
<comment type="similarity">
    <text evidence="1">Belongs to the ABC transporter superfamily. ABCD family. Peroxisomal fatty acyl CoA transporter (TC 3.A.1.203) subfamily.</text>
</comment>
<feature type="compositionally biased region" description="Low complexity" evidence="6">
    <location>
        <begin position="9"/>
        <end position="20"/>
    </location>
</feature>
<gene>
    <name evidence="10" type="primary">LOC108677674</name>
</gene>
<dbReference type="InterPro" id="IPR027417">
    <property type="entry name" value="P-loop_NTPase"/>
</dbReference>
<name>A0A979FJW2_HYAAZ</name>
<feature type="transmembrane region" description="Helical" evidence="7">
    <location>
        <begin position="97"/>
        <end position="122"/>
    </location>
</feature>
<evidence type="ECO:0000256" key="2">
    <source>
        <dbReference type="ARBA" id="ARBA00022448"/>
    </source>
</evidence>
<feature type="compositionally biased region" description="Polar residues" evidence="6">
    <location>
        <begin position="21"/>
        <end position="30"/>
    </location>
</feature>
<dbReference type="GO" id="GO:0015910">
    <property type="term" value="P:long-chain fatty acid import into peroxisome"/>
    <property type="evidence" value="ECO:0007669"/>
    <property type="project" value="TreeGrafter"/>
</dbReference>
<proteinExistence type="inferred from homology"/>
<sequence>MEVPSNTESCSSLGSSNQSSLPNQKPSSADKSVGINVLLLKRLRRLSPLLFPGICSLPVILFTLLLLVCILEQYIVYHVGLISSRYYLVLGKKDWQGFVYTTLYSLLLVTTIAGVLSGKSYISSMLYISWRRVLTHALHRLYFAGINYYAITITPHLNLDNPDMRMTQDVDLLCRTLGMMVATLLISPFKISYYTYQAYTSTGWLGPTMILIFFLLSSVVNRFVMDPIVPRVVQAEKCEGDLRFKHMQIRAGSESVAFHVSGEVEAIKTNSALDDLVRAKQALFNRQLWLNLCQNLFDYLGSILSYLAIAVPIFTGVYDDVDSSTLSSIISKNAFVCIMLSSSLSSLLDLCGSIVQVAGATHRVSQLLEALEQLRSHWNSANDKASASYTDLTKGYLGLPAASPPAYSASPAVLGTLYTASSSGGPPPSYSAVCTSSSEADDRSSKDLMVEQDASLLITSQVDTELTPTTDLLSHHQKLSDDQVALIAACVNPGAQEAASAIRNTEEATQADINGGESNEVAPAFTGTSWPLGFVLQNVTLSVPGTTTALVRDLNLDIVRGHNLLIMGPSSCGKTSLLRALRGLWPIQEGVLAYQSSYGPKAVIFLPQKPFLTNGTLREQIVYPEQLCDEADNPRIVVSDAASSVMPEPTEATAMNDSCGDASPTVCYDPTENAGNQNTESPTKKTREGTVPRLKLTPDRDQEMGTTQPNQSSLTKMNETNNANQDPENDNHQSADAQTQLSEVARRRLDANVVASNAGGLASRQSPTDRQLLRWLKQIKLASLVRRCGGLDSDPGWICPTLPSWTRRPVPSVKTSRASYTH</sequence>
<keyword evidence="5 7" id="KW-0472">Membrane</keyword>
<feature type="transmembrane region" description="Helical" evidence="7">
    <location>
        <begin position="172"/>
        <end position="191"/>
    </location>
</feature>
<keyword evidence="9" id="KW-1185">Reference proteome</keyword>
<dbReference type="InterPro" id="IPR050835">
    <property type="entry name" value="ABC_transporter_sub-D"/>
</dbReference>
<dbReference type="GO" id="GO:0005778">
    <property type="term" value="C:peroxisomal membrane"/>
    <property type="evidence" value="ECO:0007669"/>
    <property type="project" value="TreeGrafter"/>
</dbReference>
<dbReference type="GO" id="GO:0006635">
    <property type="term" value="P:fatty acid beta-oxidation"/>
    <property type="evidence" value="ECO:0007669"/>
    <property type="project" value="TreeGrafter"/>
</dbReference>
<dbReference type="SUPFAM" id="SSF52540">
    <property type="entry name" value="P-loop containing nucleoside triphosphate hydrolases"/>
    <property type="match status" value="1"/>
</dbReference>
<feature type="region of interest" description="Disordered" evidence="6">
    <location>
        <begin position="648"/>
        <end position="740"/>
    </location>
</feature>
<evidence type="ECO:0000256" key="7">
    <source>
        <dbReference type="SAM" id="Phobius"/>
    </source>
</evidence>
<dbReference type="InterPro" id="IPR003439">
    <property type="entry name" value="ABC_transporter-like_ATP-bd"/>
</dbReference>
<dbReference type="GeneID" id="108677674"/>
<feature type="transmembrane region" description="Helical" evidence="7">
    <location>
        <begin position="203"/>
        <end position="224"/>
    </location>
</feature>
<dbReference type="Proteomes" id="UP000694843">
    <property type="component" value="Unplaced"/>
</dbReference>
<dbReference type="AlphaFoldDB" id="A0A979FJW2"/>
<dbReference type="GO" id="GO:0005324">
    <property type="term" value="F:long-chain fatty acid transmembrane transporter activity"/>
    <property type="evidence" value="ECO:0007669"/>
    <property type="project" value="TreeGrafter"/>
</dbReference>
<evidence type="ECO:0000313" key="9">
    <source>
        <dbReference type="Proteomes" id="UP000694843"/>
    </source>
</evidence>
<evidence type="ECO:0000256" key="3">
    <source>
        <dbReference type="ARBA" id="ARBA00022692"/>
    </source>
</evidence>
<dbReference type="GO" id="GO:0005524">
    <property type="term" value="F:ATP binding"/>
    <property type="evidence" value="ECO:0007669"/>
    <property type="project" value="InterPro"/>
</dbReference>
<dbReference type="PROSITE" id="PS50929">
    <property type="entry name" value="ABC_TM1F"/>
    <property type="match status" value="1"/>
</dbReference>
<dbReference type="GO" id="GO:0140359">
    <property type="term" value="F:ABC-type transporter activity"/>
    <property type="evidence" value="ECO:0007669"/>
    <property type="project" value="InterPro"/>
</dbReference>
<evidence type="ECO:0000259" key="8">
    <source>
        <dbReference type="PROSITE" id="PS50929"/>
    </source>
</evidence>
<keyword evidence="3 7" id="KW-0812">Transmembrane</keyword>
<feature type="compositionally biased region" description="Polar residues" evidence="6">
    <location>
        <begin position="704"/>
        <end position="740"/>
    </location>
</feature>
<evidence type="ECO:0000256" key="1">
    <source>
        <dbReference type="ARBA" id="ARBA00008575"/>
    </source>
</evidence>
<evidence type="ECO:0000256" key="4">
    <source>
        <dbReference type="ARBA" id="ARBA00022989"/>
    </source>
</evidence>
<dbReference type="SUPFAM" id="SSF90123">
    <property type="entry name" value="ABC transporter transmembrane region"/>
    <property type="match status" value="1"/>
</dbReference>
<organism evidence="9 10">
    <name type="scientific">Hyalella azteca</name>
    <name type="common">Amphipod</name>
    <dbReference type="NCBI Taxonomy" id="294128"/>
    <lineage>
        <taxon>Eukaryota</taxon>
        <taxon>Metazoa</taxon>
        <taxon>Ecdysozoa</taxon>
        <taxon>Arthropoda</taxon>
        <taxon>Crustacea</taxon>
        <taxon>Multicrustacea</taxon>
        <taxon>Malacostraca</taxon>
        <taxon>Eumalacostraca</taxon>
        <taxon>Peracarida</taxon>
        <taxon>Amphipoda</taxon>
        <taxon>Senticaudata</taxon>
        <taxon>Talitrida</taxon>
        <taxon>Talitroidea</taxon>
        <taxon>Hyalellidae</taxon>
        <taxon>Hyalella</taxon>
    </lineage>
</organism>
<dbReference type="Gene3D" id="3.40.50.300">
    <property type="entry name" value="P-loop containing nucleotide triphosphate hydrolases"/>
    <property type="match status" value="1"/>
</dbReference>
<keyword evidence="4 7" id="KW-1133">Transmembrane helix</keyword>
<evidence type="ECO:0000256" key="5">
    <source>
        <dbReference type="ARBA" id="ARBA00023136"/>
    </source>
</evidence>
<dbReference type="Pfam" id="PF00005">
    <property type="entry name" value="ABC_tran"/>
    <property type="match status" value="1"/>
</dbReference>
<feature type="region of interest" description="Disordered" evidence="6">
    <location>
        <begin position="1"/>
        <end position="30"/>
    </location>
</feature>
<dbReference type="Pfam" id="PF06472">
    <property type="entry name" value="ABC_membrane_2"/>
    <property type="match status" value="1"/>
</dbReference>
<dbReference type="InterPro" id="IPR011527">
    <property type="entry name" value="ABC1_TM_dom"/>
</dbReference>
<feature type="compositionally biased region" description="Basic and acidic residues" evidence="6">
    <location>
        <begin position="682"/>
        <end position="703"/>
    </location>
</feature>
<feature type="domain" description="ABC transmembrane type-1" evidence="8">
    <location>
        <begin position="165"/>
        <end position="331"/>
    </location>
</feature>
<dbReference type="GO" id="GO:0007031">
    <property type="term" value="P:peroxisome organization"/>
    <property type="evidence" value="ECO:0007669"/>
    <property type="project" value="TreeGrafter"/>
</dbReference>
<dbReference type="GO" id="GO:0042760">
    <property type="term" value="P:very long-chain fatty acid catabolic process"/>
    <property type="evidence" value="ECO:0007669"/>
    <property type="project" value="TreeGrafter"/>
</dbReference>
<keyword evidence="2" id="KW-0813">Transport</keyword>
<evidence type="ECO:0000256" key="6">
    <source>
        <dbReference type="SAM" id="MobiDB-lite"/>
    </source>
</evidence>
<dbReference type="InterPro" id="IPR036640">
    <property type="entry name" value="ABC1_TM_sf"/>
</dbReference>
<protein>
    <submittedName>
        <fullName evidence="10">Lysosomal cobalamin transporter ABCD4 isoform X2</fullName>
    </submittedName>
</protein>
<feature type="transmembrane region" description="Helical" evidence="7">
    <location>
        <begin position="49"/>
        <end position="77"/>
    </location>
</feature>